<evidence type="ECO:0000256" key="1">
    <source>
        <dbReference type="SAM" id="MobiDB-lite"/>
    </source>
</evidence>
<protein>
    <submittedName>
        <fullName evidence="3">Uncharacterized protein</fullName>
    </submittedName>
</protein>
<proteinExistence type="predicted"/>
<dbReference type="STRING" id="1399860.A0A2C5YHM8"/>
<sequence length="232" mass="24198">MKLVLALTLLARLTASRPQGGFGDSSPSFGDSSPSFGDSSPSFGDSSPSFGDSSPGFGSGSPSLDNGPKFGNGNPTFDETPSFGGGNPSFGDNGLGFEGGNPSSGIGETDKNKPSGSTRIIQPSPLRENIGNSDTNRPDRVVEVGSPTFTQPIITPSNIVDNPTNRGGKIIIDNKQNRPITNGRIVSPTIIEDSQTIPLCRASGDRRLNDQECCKIRKALPKDTQLISKLGC</sequence>
<gene>
    <name evidence="3" type="ORF">CDD81_5924</name>
</gene>
<evidence type="ECO:0000256" key="2">
    <source>
        <dbReference type="SAM" id="SignalP"/>
    </source>
</evidence>
<comment type="caution">
    <text evidence="3">The sequence shown here is derived from an EMBL/GenBank/DDBJ whole genome shotgun (WGS) entry which is preliminary data.</text>
</comment>
<keyword evidence="2" id="KW-0732">Signal</keyword>
<dbReference type="EMBL" id="NJET01000005">
    <property type="protein sequence ID" value="PHH66792.1"/>
    <property type="molecule type" value="Genomic_DNA"/>
</dbReference>
<feature type="chain" id="PRO_5012067090" evidence="2">
    <location>
        <begin position="17"/>
        <end position="232"/>
    </location>
</feature>
<accession>A0A2C5YHM8</accession>
<dbReference type="AlphaFoldDB" id="A0A2C5YHM8"/>
<feature type="compositionally biased region" description="Gly residues" evidence="1">
    <location>
        <begin position="83"/>
        <end position="99"/>
    </location>
</feature>
<evidence type="ECO:0000313" key="3">
    <source>
        <dbReference type="EMBL" id="PHH66792.1"/>
    </source>
</evidence>
<name>A0A2C5YHM8_9HYPO</name>
<organism evidence="3 4">
    <name type="scientific">Ophiocordyceps australis</name>
    <dbReference type="NCBI Taxonomy" id="1399860"/>
    <lineage>
        <taxon>Eukaryota</taxon>
        <taxon>Fungi</taxon>
        <taxon>Dikarya</taxon>
        <taxon>Ascomycota</taxon>
        <taxon>Pezizomycotina</taxon>
        <taxon>Sordariomycetes</taxon>
        <taxon>Hypocreomycetidae</taxon>
        <taxon>Hypocreales</taxon>
        <taxon>Ophiocordycipitaceae</taxon>
        <taxon>Ophiocordyceps</taxon>
    </lineage>
</organism>
<feature type="signal peptide" evidence="2">
    <location>
        <begin position="1"/>
        <end position="16"/>
    </location>
</feature>
<feature type="region of interest" description="Disordered" evidence="1">
    <location>
        <begin position="15"/>
        <end position="141"/>
    </location>
</feature>
<dbReference type="Proteomes" id="UP000226192">
    <property type="component" value="Unassembled WGS sequence"/>
</dbReference>
<reference evidence="3 4" key="1">
    <citation type="submission" date="2017-06" db="EMBL/GenBank/DDBJ databases">
        <title>Ant-infecting Ophiocordyceps genomes reveal a high diversity of potential behavioral manipulation genes and a possible major role for enterotoxins.</title>
        <authorList>
            <person name="De Bekker C."/>
            <person name="Evans H.C."/>
            <person name="Brachmann A."/>
            <person name="Hughes D.P."/>
        </authorList>
    </citation>
    <scope>NUCLEOTIDE SEQUENCE [LARGE SCALE GENOMIC DNA]</scope>
    <source>
        <strain evidence="3 4">Map64</strain>
    </source>
</reference>
<keyword evidence="4" id="KW-1185">Reference proteome</keyword>
<evidence type="ECO:0000313" key="4">
    <source>
        <dbReference type="Proteomes" id="UP000226192"/>
    </source>
</evidence>
<dbReference type="OrthoDB" id="10469259at2759"/>
<feature type="compositionally biased region" description="Low complexity" evidence="1">
    <location>
        <begin position="24"/>
        <end position="63"/>
    </location>
</feature>